<reference evidence="1" key="1">
    <citation type="submission" date="2016-03" db="EMBL/GenBank/DDBJ databases">
        <title>Mechanisms controlling the formation of the plant cell surface in tip-growing cells are functionally conserved among land plants.</title>
        <authorList>
            <person name="Honkanen S."/>
            <person name="Jones V.A."/>
            <person name="Morieri G."/>
            <person name="Champion C."/>
            <person name="Hetherington A.J."/>
            <person name="Kelly S."/>
            <person name="Saint-Marcoux D."/>
            <person name="Proust H."/>
            <person name="Prescott H."/>
            <person name="Dolan L."/>
        </authorList>
    </citation>
    <scope>NUCLEOTIDE SEQUENCE [LARGE SCALE GENOMIC DNA]</scope>
    <source>
        <tissue evidence="1">Whole gametophyte</tissue>
    </source>
</reference>
<name>A0A176WE83_MARPO</name>
<accession>A0A176WE83</accession>
<evidence type="ECO:0000313" key="2">
    <source>
        <dbReference type="Proteomes" id="UP000077202"/>
    </source>
</evidence>
<keyword evidence="2" id="KW-1185">Reference proteome</keyword>
<protein>
    <submittedName>
        <fullName evidence="1">Uncharacterized protein</fullName>
    </submittedName>
</protein>
<organism evidence="1 2">
    <name type="scientific">Marchantia polymorpha subsp. ruderalis</name>
    <dbReference type="NCBI Taxonomy" id="1480154"/>
    <lineage>
        <taxon>Eukaryota</taxon>
        <taxon>Viridiplantae</taxon>
        <taxon>Streptophyta</taxon>
        <taxon>Embryophyta</taxon>
        <taxon>Marchantiophyta</taxon>
        <taxon>Marchantiopsida</taxon>
        <taxon>Marchantiidae</taxon>
        <taxon>Marchantiales</taxon>
        <taxon>Marchantiaceae</taxon>
        <taxon>Marchantia</taxon>
    </lineage>
</organism>
<sequence>MVDIICNKRQSMDSGERKIQVSNGGVKRLEYIFLLDLIEQQLLDGANIFTVSGNCHLFIIGAVHGDGFIMQLKMDIQFEKPYTKEMKSLRIEWLHGLSSRLEVVQQLDDLFEHLSEDLLGVVFFFALIQQVDGFIKFGGQRLKHDKETVKAR</sequence>
<gene>
    <name evidence="1" type="ORF">AXG93_40s1000</name>
</gene>
<comment type="caution">
    <text evidence="1">The sequence shown here is derived from an EMBL/GenBank/DDBJ whole genome shotgun (WGS) entry which is preliminary data.</text>
</comment>
<evidence type="ECO:0000313" key="1">
    <source>
        <dbReference type="EMBL" id="OAE30575.1"/>
    </source>
</evidence>
<dbReference type="EMBL" id="LVLJ01001298">
    <property type="protein sequence ID" value="OAE30575.1"/>
    <property type="molecule type" value="Genomic_DNA"/>
</dbReference>
<proteinExistence type="predicted"/>
<dbReference type="Proteomes" id="UP000077202">
    <property type="component" value="Unassembled WGS sequence"/>
</dbReference>
<dbReference type="AlphaFoldDB" id="A0A176WE83"/>